<name>A0AAV4CIH2_9GAST</name>
<evidence type="ECO:0000256" key="5">
    <source>
        <dbReference type="ARBA" id="ARBA00023136"/>
    </source>
</evidence>
<dbReference type="Pfam" id="PF10277">
    <property type="entry name" value="Frag1"/>
    <property type="match status" value="1"/>
</dbReference>
<gene>
    <name evidence="8" type="ORF">PoB_005744400</name>
</gene>
<evidence type="ECO:0000313" key="8">
    <source>
        <dbReference type="EMBL" id="GFO30939.1"/>
    </source>
</evidence>
<dbReference type="InterPro" id="IPR019402">
    <property type="entry name" value="CWH43_N"/>
</dbReference>
<comment type="caution">
    <text evidence="8">The sequence shown here is derived from an EMBL/GenBank/DDBJ whole genome shotgun (WGS) entry which is preliminary data.</text>
</comment>
<protein>
    <submittedName>
        <fullName evidence="8">DNA damage-regulated autophagy modulator protein 2</fullName>
    </submittedName>
</protein>
<dbReference type="InterPro" id="IPR050911">
    <property type="entry name" value="DRAM/TMEM150_Autophagy_Mod"/>
</dbReference>
<evidence type="ECO:0000256" key="4">
    <source>
        <dbReference type="ARBA" id="ARBA00022989"/>
    </source>
</evidence>
<evidence type="ECO:0000256" key="3">
    <source>
        <dbReference type="ARBA" id="ARBA00022692"/>
    </source>
</evidence>
<proteinExistence type="inferred from homology"/>
<dbReference type="EMBL" id="BLXT01006292">
    <property type="protein sequence ID" value="GFO30939.1"/>
    <property type="molecule type" value="Genomic_DNA"/>
</dbReference>
<evidence type="ECO:0000256" key="1">
    <source>
        <dbReference type="ARBA" id="ARBA00004127"/>
    </source>
</evidence>
<dbReference type="GO" id="GO:0012505">
    <property type="term" value="C:endomembrane system"/>
    <property type="evidence" value="ECO:0007669"/>
    <property type="project" value="UniProtKB-SubCell"/>
</dbReference>
<evidence type="ECO:0000259" key="7">
    <source>
        <dbReference type="Pfam" id="PF10277"/>
    </source>
</evidence>
<dbReference type="AlphaFoldDB" id="A0AAV4CIH2"/>
<evidence type="ECO:0000313" key="9">
    <source>
        <dbReference type="Proteomes" id="UP000735302"/>
    </source>
</evidence>
<comment type="similarity">
    <text evidence="2">Belongs to the DRAM/TMEM150 family.</text>
</comment>
<dbReference type="PANTHER" id="PTHR21324">
    <property type="entry name" value="FASTING-INDUCIBLE INTEGRAL MEMBRANE PROTEIN TM6P1-RELATED"/>
    <property type="match status" value="1"/>
</dbReference>
<feature type="transmembrane region" description="Helical" evidence="6">
    <location>
        <begin position="50"/>
        <end position="71"/>
    </location>
</feature>
<dbReference type="PANTHER" id="PTHR21324:SF2">
    <property type="entry name" value="EG:22E5.9 PROTEIN"/>
    <property type="match status" value="1"/>
</dbReference>
<reference evidence="8 9" key="1">
    <citation type="journal article" date="2021" name="Elife">
        <title>Chloroplast acquisition without the gene transfer in kleptoplastic sea slugs, Plakobranchus ocellatus.</title>
        <authorList>
            <person name="Maeda T."/>
            <person name="Takahashi S."/>
            <person name="Yoshida T."/>
            <person name="Shimamura S."/>
            <person name="Takaki Y."/>
            <person name="Nagai Y."/>
            <person name="Toyoda A."/>
            <person name="Suzuki Y."/>
            <person name="Arimoto A."/>
            <person name="Ishii H."/>
            <person name="Satoh N."/>
            <person name="Nishiyama T."/>
            <person name="Hasebe M."/>
            <person name="Maruyama T."/>
            <person name="Minagawa J."/>
            <person name="Obokata J."/>
            <person name="Shigenobu S."/>
        </authorList>
    </citation>
    <scope>NUCLEOTIDE SEQUENCE [LARGE SCALE GENOMIC DNA]</scope>
</reference>
<evidence type="ECO:0000256" key="2">
    <source>
        <dbReference type="ARBA" id="ARBA00006565"/>
    </source>
</evidence>
<keyword evidence="4 6" id="KW-1133">Transmembrane helix</keyword>
<sequence>MRLIQHPFEAPLLNGIPCYDHANWTPIFLSTQIRKMVIALANTALTGQRLCILPVFTAIFILVTFLISYGISVSQDHVEAFLPYISYTANHNPSRSIFAQLTNIGALVLLPANFVIRYLHISEVLRMRGAACKATVTNTVCLSIGLASALGLNIVANFQSRNTTLRVYQTSGIHQRGRTRPHHKSLVALPCVEF</sequence>
<comment type="subcellular location">
    <subcellularLocation>
        <location evidence="1">Endomembrane system</location>
        <topology evidence="1">Multi-pass membrane protein</topology>
    </subcellularLocation>
</comment>
<feature type="domain" description="CWH43-like N-terminal" evidence="7">
    <location>
        <begin position="51"/>
        <end position="163"/>
    </location>
</feature>
<feature type="transmembrane region" description="Helical" evidence="6">
    <location>
        <begin position="97"/>
        <end position="119"/>
    </location>
</feature>
<accession>A0AAV4CIH2</accession>
<keyword evidence="3 6" id="KW-0812">Transmembrane</keyword>
<dbReference type="Proteomes" id="UP000735302">
    <property type="component" value="Unassembled WGS sequence"/>
</dbReference>
<evidence type="ECO:0000256" key="6">
    <source>
        <dbReference type="SAM" id="Phobius"/>
    </source>
</evidence>
<keyword evidence="5 6" id="KW-0472">Membrane</keyword>
<organism evidence="8 9">
    <name type="scientific">Plakobranchus ocellatus</name>
    <dbReference type="NCBI Taxonomy" id="259542"/>
    <lineage>
        <taxon>Eukaryota</taxon>
        <taxon>Metazoa</taxon>
        <taxon>Spiralia</taxon>
        <taxon>Lophotrochozoa</taxon>
        <taxon>Mollusca</taxon>
        <taxon>Gastropoda</taxon>
        <taxon>Heterobranchia</taxon>
        <taxon>Euthyneura</taxon>
        <taxon>Panpulmonata</taxon>
        <taxon>Sacoglossa</taxon>
        <taxon>Placobranchoidea</taxon>
        <taxon>Plakobranchidae</taxon>
        <taxon>Plakobranchus</taxon>
    </lineage>
</organism>
<keyword evidence="9" id="KW-1185">Reference proteome</keyword>